<proteinExistence type="predicted"/>
<dbReference type="GeneID" id="36341990"/>
<dbReference type="EMBL" id="APAU02000054">
    <property type="protein sequence ID" value="EUB58851.1"/>
    <property type="molecule type" value="Genomic_DNA"/>
</dbReference>
<name>W6UDG2_ECHGR</name>
<evidence type="ECO:0000313" key="3">
    <source>
        <dbReference type="Proteomes" id="UP000019149"/>
    </source>
</evidence>
<evidence type="ECO:0000256" key="1">
    <source>
        <dbReference type="SAM" id="MobiDB-lite"/>
    </source>
</evidence>
<dbReference type="CTD" id="36341990"/>
<evidence type="ECO:0000313" key="2">
    <source>
        <dbReference type="EMBL" id="EUB58851.1"/>
    </source>
</evidence>
<feature type="compositionally biased region" description="Polar residues" evidence="1">
    <location>
        <begin position="87"/>
        <end position="106"/>
    </location>
</feature>
<dbReference type="KEGG" id="egl:EGR_06275"/>
<comment type="caution">
    <text evidence="2">The sequence shown here is derived from an EMBL/GenBank/DDBJ whole genome shotgun (WGS) entry which is preliminary data.</text>
</comment>
<dbReference type="AlphaFoldDB" id="W6UDG2"/>
<accession>W6UDG2</accession>
<gene>
    <name evidence="2" type="ORF">EGR_06275</name>
</gene>
<sequence length="232" mass="26570">MRHVIKWLCQARGCVQWSYFKAYRLAFKANIPIILFKNKIYLFILDDLQWRHRTSNLSIFSFDWCVQGQCLFDKWESSDEVKKEANADTTESANASKTPSPSSIDPKNQAIAQKCLVRRPDIIKSSERCIKYTTEKVKWILTSDEEIQVRFQISLVFIPLPYQRRDEGITAAGKNTNVLSEYSQNKYGKIHQEIKARPSKINNKITLENKSSYLAASGVLVAGVKILTSGVI</sequence>
<keyword evidence="3" id="KW-1185">Reference proteome</keyword>
<organism evidence="2 3">
    <name type="scientific">Echinococcus granulosus</name>
    <name type="common">Hydatid tapeworm</name>
    <dbReference type="NCBI Taxonomy" id="6210"/>
    <lineage>
        <taxon>Eukaryota</taxon>
        <taxon>Metazoa</taxon>
        <taxon>Spiralia</taxon>
        <taxon>Lophotrochozoa</taxon>
        <taxon>Platyhelminthes</taxon>
        <taxon>Cestoda</taxon>
        <taxon>Eucestoda</taxon>
        <taxon>Cyclophyllidea</taxon>
        <taxon>Taeniidae</taxon>
        <taxon>Echinococcus</taxon>
        <taxon>Echinococcus granulosus group</taxon>
    </lineage>
</organism>
<feature type="region of interest" description="Disordered" evidence="1">
    <location>
        <begin position="83"/>
        <end position="106"/>
    </location>
</feature>
<reference evidence="2 3" key="1">
    <citation type="journal article" date="2013" name="Nat. Genet.">
        <title>The genome of the hydatid tapeworm Echinococcus granulosus.</title>
        <authorList>
            <person name="Zheng H."/>
            <person name="Zhang W."/>
            <person name="Zhang L."/>
            <person name="Zhang Z."/>
            <person name="Li J."/>
            <person name="Lu G."/>
            <person name="Zhu Y."/>
            <person name="Wang Y."/>
            <person name="Huang Y."/>
            <person name="Liu J."/>
            <person name="Kang H."/>
            <person name="Chen J."/>
            <person name="Wang L."/>
            <person name="Chen A."/>
            <person name="Yu S."/>
            <person name="Gao Z."/>
            <person name="Jin L."/>
            <person name="Gu W."/>
            <person name="Wang Z."/>
            <person name="Zhao L."/>
            <person name="Shi B."/>
            <person name="Wen H."/>
            <person name="Lin R."/>
            <person name="Jones M.K."/>
            <person name="Brejova B."/>
            <person name="Vinar T."/>
            <person name="Zhao G."/>
            <person name="McManus D.P."/>
            <person name="Chen Z."/>
            <person name="Zhou Y."/>
            <person name="Wang S."/>
        </authorList>
    </citation>
    <scope>NUCLEOTIDE SEQUENCE [LARGE SCALE GENOMIC DNA]</scope>
</reference>
<protein>
    <submittedName>
        <fullName evidence="2">Uncharacterized protein</fullName>
    </submittedName>
</protein>
<dbReference type="RefSeq" id="XP_024350047.1">
    <property type="nucleotide sequence ID" value="XM_024495524.1"/>
</dbReference>
<dbReference type="Proteomes" id="UP000019149">
    <property type="component" value="Unassembled WGS sequence"/>
</dbReference>